<name>A0ACC2FGI0_DALPE</name>
<gene>
    <name evidence="1" type="ORF">DPEC_G00301490</name>
</gene>
<evidence type="ECO:0000313" key="2">
    <source>
        <dbReference type="Proteomes" id="UP001157502"/>
    </source>
</evidence>
<dbReference type="Proteomes" id="UP001157502">
    <property type="component" value="Chromosome 28"/>
</dbReference>
<protein>
    <submittedName>
        <fullName evidence="1">Uncharacterized protein</fullName>
    </submittedName>
</protein>
<organism evidence="1 2">
    <name type="scientific">Dallia pectoralis</name>
    <name type="common">Alaska blackfish</name>
    <dbReference type="NCBI Taxonomy" id="75939"/>
    <lineage>
        <taxon>Eukaryota</taxon>
        <taxon>Metazoa</taxon>
        <taxon>Chordata</taxon>
        <taxon>Craniata</taxon>
        <taxon>Vertebrata</taxon>
        <taxon>Euteleostomi</taxon>
        <taxon>Actinopterygii</taxon>
        <taxon>Neopterygii</taxon>
        <taxon>Teleostei</taxon>
        <taxon>Protacanthopterygii</taxon>
        <taxon>Esociformes</taxon>
        <taxon>Umbridae</taxon>
        <taxon>Dallia</taxon>
    </lineage>
</organism>
<proteinExistence type="predicted"/>
<comment type="caution">
    <text evidence="1">The sequence shown here is derived from an EMBL/GenBank/DDBJ whole genome shotgun (WGS) entry which is preliminary data.</text>
</comment>
<evidence type="ECO:0000313" key="1">
    <source>
        <dbReference type="EMBL" id="KAJ7990548.1"/>
    </source>
</evidence>
<keyword evidence="2" id="KW-1185">Reference proteome</keyword>
<sequence length="80" mass="8598">MAQRLGKETKVKIIEEKLALYDHIARLEDWLVFRCSRSVLPGVCYQRVAAAEVALADISSAVQSGCGCHGGGSHLLGQSV</sequence>
<dbReference type="EMBL" id="CM055755">
    <property type="protein sequence ID" value="KAJ7990548.1"/>
    <property type="molecule type" value="Genomic_DNA"/>
</dbReference>
<accession>A0ACC2FGI0</accession>
<reference evidence="1" key="1">
    <citation type="submission" date="2021-05" db="EMBL/GenBank/DDBJ databases">
        <authorList>
            <person name="Pan Q."/>
            <person name="Jouanno E."/>
            <person name="Zahm M."/>
            <person name="Klopp C."/>
            <person name="Cabau C."/>
            <person name="Louis A."/>
            <person name="Berthelot C."/>
            <person name="Parey E."/>
            <person name="Roest Crollius H."/>
            <person name="Montfort J."/>
            <person name="Robinson-Rechavi M."/>
            <person name="Bouchez O."/>
            <person name="Lampietro C."/>
            <person name="Lopez Roques C."/>
            <person name="Donnadieu C."/>
            <person name="Postlethwait J."/>
            <person name="Bobe J."/>
            <person name="Dillon D."/>
            <person name="Chandos A."/>
            <person name="von Hippel F."/>
            <person name="Guiguen Y."/>
        </authorList>
    </citation>
    <scope>NUCLEOTIDE SEQUENCE</scope>
    <source>
        <strain evidence="1">YG-Jan2019</strain>
    </source>
</reference>